<sequence length="172" mass="18268">MRGRIFFCPAAPKIRYFGMFKLSVLATSGRGPATLALLGVAALGLAGCGGGKERPRADLAASQVTTIGVNAYLWRASLDALSFMPLLSSDSSGGVIITDWYANPQNPGERLKVTVSILDRDLRADALRVAASRQVSQGGVWVDAPVQAATVQKLEEIILTRARDLRRGAIEG</sequence>
<accession>A0A0N9UH11</accession>
<dbReference type="AlphaFoldDB" id="A0A0N9UH11"/>
<dbReference type="InterPro" id="IPR021959">
    <property type="entry name" value="DUF3576"/>
</dbReference>
<dbReference type="EMBL" id="CP012700">
    <property type="protein sequence ID" value="ALH82768.1"/>
    <property type="molecule type" value="Genomic_DNA"/>
</dbReference>
<reference evidence="1 2" key="1">
    <citation type="journal article" date="2015" name="Genome Announc.">
        <title>Complete Genome Sequence of Polypropylene Glycol- and Polyethylene Glycol-Degrading Sphingopyxis macrogoltabida Strain EY-1.</title>
        <authorList>
            <person name="Ohtsubo Y."/>
            <person name="Nagata Y."/>
            <person name="Numata M."/>
            <person name="Tsuchikane K."/>
            <person name="Hosoyama A."/>
            <person name="Yamazoe A."/>
            <person name="Tsuda M."/>
            <person name="Fujita N."/>
            <person name="Kawai F."/>
        </authorList>
    </citation>
    <scope>NUCLEOTIDE SEQUENCE [LARGE SCALE GENOMIC DNA]</scope>
    <source>
        <strain evidence="1 2">EY-1</strain>
    </source>
</reference>
<evidence type="ECO:0000313" key="2">
    <source>
        <dbReference type="Proteomes" id="UP000058074"/>
    </source>
</evidence>
<organism evidence="1 2">
    <name type="scientific">Sphingopyxis macrogoltabida</name>
    <name type="common">Sphingomonas macrogoltabidus</name>
    <dbReference type="NCBI Taxonomy" id="33050"/>
    <lineage>
        <taxon>Bacteria</taxon>
        <taxon>Pseudomonadati</taxon>
        <taxon>Pseudomonadota</taxon>
        <taxon>Alphaproteobacteria</taxon>
        <taxon>Sphingomonadales</taxon>
        <taxon>Sphingomonadaceae</taxon>
        <taxon>Sphingopyxis</taxon>
    </lineage>
</organism>
<protein>
    <recommendedName>
        <fullName evidence="3">DUF3576 domain-containing protein</fullName>
    </recommendedName>
</protein>
<proteinExistence type="predicted"/>
<gene>
    <name evidence="1" type="ORF">AN936_21095</name>
</gene>
<dbReference type="PATRIC" id="fig|33050.5.peg.4371"/>
<evidence type="ECO:0008006" key="3">
    <source>
        <dbReference type="Google" id="ProtNLM"/>
    </source>
</evidence>
<dbReference type="KEGG" id="smag:AN936_21095"/>
<evidence type="ECO:0000313" key="1">
    <source>
        <dbReference type="EMBL" id="ALH82768.1"/>
    </source>
</evidence>
<dbReference type="Proteomes" id="UP000058074">
    <property type="component" value="Chromosome"/>
</dbReference>
<name>A0A0N9UH11_SPHMC</name>
<dbReference type="Pfam" id="PF12100">
    <property type="entry name" value="DUF3576"/>
    <property type="match status" value="1"/>
</dbReference>